<dbReference type="AlphaFoldDB" id="A0A2A4Z4L9"/>
<evidence type="ECO:0000256" key="2">
    <source>
        <dbReference type="ARBA" id="ARBA00003015"/>
    </source>
</evidence>
<name>A0A2A4Z4L9_9PROT</name>
<evidence type="ECO:0000313" key="8">
    <source>
        <dbReference type="EMBL" id="PCJ02109.1"/>
    </source>
</evidence>
<dbReference type="UniPathway" id="UPA00989"/>
<keyword evidence="4 7" id="KW-0808">Transferase</keyword>
<feature type="binding site" evidence="7">
    <location>
        <begin position="216"/>
        <end position="219"/>
    </location>
    <ligand>
        <name>substrate</name>
    </ligand>
</feature>
<comment type="function">
    <text evidence="2 7">Catalyzes the formation of N(7)-methylguanine at position 46 (m7G46) in tRNA.</text>
</comment>
<feature type="binding site" evidence="7">
    <location>
        <position position="178"/>
    </location>
    <ligand>
        <name>substrate</name>
    </ligand>
</feature>
<feature type="binding site" evidence="7">
    <location>
        <position position="93"/>
    </location>
    <ligand>
        <name>S-adenosyl-L-methionine</name>
        <dbReference type="ChEBI" id="CHEBI:59789"/>
    </ligand>
</feature>
<comment type="pathway">
    <text evidence="7">tRNA modification; N(7)-methylguanine-tRNA biosynthesis.</text>
</comment>
<comment type="similarity">
    <text evidence="7">Belongs to the class I-like SAM-binding methyltransferase superfamily. TrmB family.</text>
</comment>
<evidence type="ECO:0000256" key="6">
    <source>
        <dbReference type="ARBA" id="ARBA00022694"/>
    </source>
</evidence>
<dbReference type="PANTHER" id="PTHR23417:SF14">
    <property type="entry name" value="PENTACOTRIPEPTIDE-REPEAT REGION OF PRORP DOMAIN-CONTAINING PROTEIN"/>
    <property type="match status" value="1"/>
</dbReference>
<keyword evidence="3 7" id="KW-0489">Methyltransferase</keyword>
<dbReference type="InterPro" id="IPR003358">
    <property type="entry name" value="tRNA_(Gua-N-7)_MeTrfase_Trmb"/>
</dbReference>
<reference evidence="8" key="2">
    <citation type="journal article" date="2018" name="ISME J.">
        <title>A dynamic microbial community with high functional redundancy inhabits the cold, oxic subseafloor aquifer.</title>
        <authorList>
            <person name="Tully B.J."/>
            <person name="Wheat C.G."/>
            <person name="Glazer B.T."/>
            <person name="Huber J.A."/>
        </authorList>
    </citation>
    <scope>NUCLEOTIDE SEQUENCE</scope>
    <source>
        <strain evidence="8">NORP83</strain>
    </source>
</reference>
<evidence type="ECO:0000256" key="5">
    <source>
        <dbReference type="ARBA" id="ARBA00022691"/>
    </source>
</evidence>
<evidence type="ECO:0000256" key="4">
    <source>
        <dbReference type="ARBA" id="ARBA00022679"/>
    </source>
</evidence>
<sequence>MNEDKYDPNNPLHKSRKVHGRTFVKGMSQRQFDLLDNFLPKVALDVDLLKNNGIEALFDTPKQEYCMEVGFGGGEYLARQARENPNTGYIGCEPFQNGVAKLLIEVEDDAISNIKVHADDARTVLDALPDGCLNKLFLLYPDPWHKSKHNKRRFICDENMAQIARVLKQGAIFFVASDIPDYVSWTLRHLMNDDNFEWLAKADQDWLLPPQGWQSTRYEQKAQRNGRKSAYLFFRKL</sequence>
<dbReference type="InterPro" id="IPR055361">
    <property type="entry name" value="tRNA_methyltr_TrmB_bact"/>
</dbReference>
<dbReference type="InterPro" id="IPR029063">
    <property type="entry name" value="SAM-dependent_MTases_sf"/>
</dbReference>
<evidence type="ECO:0000256" key="7">
    <source>
        <dbReference type="HAMAP-Rule" id="MF_01057"/>
    </source>
</evidence>
<dbReference type="GO" id="GO:0043527">
    <property type="term" value="C:tRNA methyltransferase complex"/>
    <property type="evidence" value="ECO:0007669"/>
    <property type="project" value="TreeGrafter"/>
</dbReference>
<comment type="caution">
    <text evidence="8">The sequence shown here is derived from an EMBL/GenBank/DDBJ whole genome shotgun (WGS) entry which is preliminary data.</text>
</comment>
<protein>
    <recommendedName>
        <fullName evidence="7">tRNA (guanine-N(7)-)-methyltransferase</fullName>
        <ecNumber evidence="7">2.1.1.33</ecNumber>
    </recommendedName>
    <alternativeName>
        <fullName evidence="7">tRNA (guanine(46)-N(7))-methyltransferase</fullName>
    </alternativeName>
    <alternativeName>
        <fullName evidence="7">tRNA(m7G46)-methyltransferase</fullName>
    </alternativeName>
</protein>
<dbReference type="SUPFAM" id="SSF53335">
    <property type="entry name" value="S-adenosyl-L-methionine-dependent methyltransferases"/>
    <property type="match status" value="1"/>
</dbReference>
<gene>
    <name evidence="7" type="primary">trmB</name>
    <name evidence="8" type="ORF">COB13_05810</name>
</gene>
<dbReference type="Pfam" id="PF02390">
    <property type="entry name" value="Methyltransf_4"/>
    <property type="match status" value="1"/>
</dbReference>
<dbReference type="EMBL" id="NVUS01000005">
    <property type="protein sequence ID" value="PCJ02109.1"/>
    <property type="molecule type" value="Genomic_DNA"/>
</dbReference>
<feature type="region of interest" description="Interaction with RNA" evidence="7">
    <location>
        <begin position="148"/>
        <end position="153"/>
    </location>
</feature>
<dbReference type="PANTHER" id="PTHR23417">
    <property type="entry name" value="3-DEOXY-D-MANNO-OCTULOSONIC-ACID TRANSFERASE/TRNA GUANINE-N 7 - -METHYLTRANSFERASE"/>
    <property type="match status" value="1"/>
</dbReference>
<dbReference type="Gene3D" id="3.40.50.150">
    <property type="entry name" value="Vaccinia Virus protein VP39"/>
    <property type="match status" value="1"/>
</dbReference>
<accession>A0A2A4Z4L9</accession>
<dbReference type="HAMAP" id="MF_01057">
    <property type="entry name" value="tRNA_methyltr_TrmB"/>
    <property type="match status" value="1"/>
</dbReference>
<dbReference type="PROSITE" id="PS51625">
    <property type="entry name" value="SAM_MT_TRMB"/>
    <property type="match status" value="1"/>
</dbReference>
<feature type="binding site" evidence="7">
    <location>
        <position position="120"/>
    </location>
    <ligand>
        <name>S-adenosyl-L-methionine</name>
        <dbReference type="ChEBI" id="CHEBI:59789"/>
    </ligand>
</feature>
<dbReference type="GO" id="GO:0008176">
    <property type="term" value="F:tRNA (guanine(46)-N7)-methyltransferase activity"/>
    <property type="evidence" value="ECO:0007669"/>
    <property type="project" value="UniProtKB-UniRule"/>
</dbReference>
<keyword evidence="6 7" id="KW-0819">tRNA processing</keyword>
<feature type="binding site" evidence="7">
    <location>
        <position position="146"/>
    </location>
    <ligand>
        <name>substrate</name>
    </ligand>
</feature>
<evidence type="ECO:0000256" key="3">
    <source>
        <dbReference type="ARBA" id="ARBA00022603"/>
    </source>
</evidence>
<reference key="1">
    <citation type="submission" date="2017-08" db="EMBL/GenBank/DDBJ databases">
        <title>A dynamic microbial community with high functional redundancy inhabits the cold, oxic subseafloor aquifer.</title>
        <authorList>
            <person name="Tully B.J."/>
            <person name="Wheat C.G."/>
            <person name="Glazer B.T."/>
            <person name="Huber J.A."/>
        </authorList>
    </citation>
    <scope>NUCLEOTIDE SEQUENCE [LARGE SCALE GENOMIC DNA]</scope>
</reference>
<evidence type="ECO:0000256" key="1">
    <source>
        <dbReference type="ARBA" id="ARBA00000142"/>
    </source>
</evidence>
<keyword evidence="5 7" id="KW-0949">S-adenosyl-L-methionine</keyword>
<feature type="binding site" evidence="7">
    <location>
        <position position="142"/>
    </location>
    <ligand>
        <name>S-adenosyl-L-methionine</name>
        <dbReference type="ChEBI" id="CHEBI:59789"/>
    </ligand>
</feature>
<dbReference type="EC" id="2.1.1.33" evidence="7"/>
<organism evidence="8">
    <name type="scientific">OCS116 cluster bacterium</name>
    <dbReference type="NCBI Taxonomy" id="2030921"/>
    <lineage>
        <taxon>Bacteria</taxon>
        <taxon>Pseudomonadati</taxon>
        <taxon>Pseudomonadota</taxon>
        <taxon>Alphaproteobacteria</taxon>
        <taxon>OCS116 cluster</taxon>
    </lineage>
</organism>
<feature type="binding site" evidence="7">
    <location>
        <position position="68"/>
    </location>
    <ligand>
        <name>S-adenosyl-L-methionine</name>
        <dbReference type="ChEBI" id="CHEBI:59789"/>
    </ligand>
</feature>
<comment type="catalytic activity">
    <reaction evidence="1 7">
        <text>guanosine(46) in tRNA + S-adenosyl-L-methionine = N(7)-methylguanosine(46) in tRNA + S-adenosyl-L-homocysteine</text>
        <dbReference type="Rhea" id="RHEA:42708"/>
        <dbReference type="Rhea" id="RHEA-COMP:10188"/>
        <dbReference type="Rhea" id="RHEA-COMP:10189"/>
        <dbReference type="ChEBI" id="CHEBI:57856"/>
        <dbReference type="ChEBI" id="CHEBI:59789"/>
        <dbReference type="ChEBI" id="CHEBI:74269"/>
        <dbReference type="ChEBI" id="CHEBI:74480"/>
        <dbReference type="EC" id="2.1.1.33"/>
    </reaction>
</comment>
<proteinExistence type="inferred from homology"/>